<dbReference type="InterPro" id="IPR010982">
    <property type="entry name" value="Lambda_DNA-bd_dom_sf"/>
</dbReference>
<accession>A0ABS9SLD6</accession>
<proteinExistence type="predicted"/>
<evidence type="ECO:0000313" key="3">
    <source>
        <dbReference type="Proteomes" id="UP001202248"/>
    </source>
</evidence>
<dbReference type="InterPro" id="IPR000843">
    <property type="entry name" value="HTH_LacI"/>
</dbReference>
<dbReference type="CDD" id="cd01392">
    <property type="entry name" value="HTH_LacI"/>
    <property type="match status" value="1"/>
</dbReference>
<dbReference type="RefSeq" id="WP_240830854.1">
    <property type="nucleotide sequence ID" value="NZ_JAKWBL010000003.1"/>
</dbReference>
<sequence length="68" mass="7661">MKQLSIKDIAQIAGVVPSTVSFVINGKEKEMRISEEMAKKFGRSLRKPAMFLINLPLAFVLVKRMLLV</sequence>
<feature type="domain" description="HTH lacI-type" evidence="1">
    <location>
        <begin position="5"/>
        <end position="39"/>
    </location>
</feature>
<comment type="caution">
    <text evidence="2">The sequence shown here is derived from an EMBL/GenBank/DDBJ whole genome shotgun (WGS) entry which is preliminary data.</text>
</comment>
<evidence type="ECO:0000259" key="1">
    <source>
        <dbReference type="Pfam" id="PF00356"/>
    </source>
</evidence>
<dbReference type="SUPFAM" id="SSF47413">
    <property type="entry name" value="lambda repressor-like DNA-binding domains"/>
    <property type="match status" value="1"/>
</dbReference>
<dbReference type="Proteomes" id="UP001202248">
    <property type="component" value="Unassembled WGS sequence"/>
</dbReference>
<dbReference type="Gene3D" id="1.10.260.40">
    <property type="entry name" value="lambda repressor-like DNA-binding domains"/>
    <property type="match status" value="1"/>
</dbReference>
<evidence type="ECO:0000313" key="2">
    <source>
        <dbReference type="EMBL" id="MCH5599178.1"/>
    </source>
</evidence>
<name>A0ABS9SLD6_9BACT</name>
<protein>
    <submittedName>
        <fullName evidence="2">Helix-turn-helix domain-containing protein</fullName>
    </submittedName>
</protein>
<organism evidence="2 3">
    <name type="scientific">Niabella ginsengisoli</name>
    <dbReference type="NCBI Taxonomy" id="522298"/>
    <lineage>
        <taxon>Bacteria</taxon>
        <taxon>Pseudomonadati</taxon>
        <taxon>Bacteroidota</taxon>
        <taxon>Chitinophagia</taxon>
        <taxon>Chitinophagales</taxon>
        <taxon>Chitinophagaceae</taxon>
        <taxon>Niabella</taxon>
    </lineage>
</organism>
<dbReference type="Pfam" id="PF00356">
    <property type="entry name" value="LacI"/>
    <property type="match status" value="1"/>
</dbReference>
<keyword evidence="3" id="KW-1185">Reference proteome</keyword>
<reference evidence="2 3" key="1">
    <citation type="submission" date="2022-02" db="EMBL/GenBank/DDBJ databases">
        <authorList>
            <person name="Min J."/>
        </authorList>
    </citation>
    <scope>NUCLEOTIDE SEQUENCE [LARGE SCALE GENOMIC DNA]</scope>
    <source>
        <strain evidence="2 3">GR10-1</strain>
    </source>
</reference>
<gene>
    <name evidence="2" type="ORF">MKP09_15305</name>
</gene>
<dbReference type="EMBL" id="JAKWBL010000003">
    <property type="protein sequence ID" value="MCH5599178.1"/>
    <property type="molecule type" value="Genomic_DNA"/>
</dbReference>